<dbReference type="Proteomes" id="UP000663882">
    <property type="component" value="Unassembled WGS sequence"/>
</dbReference>
<dbReference type="Proteomes" id="UP000663823">
    <property type="component" value="Unassembled WGS sequence"/>
</dbReference>
<dbReference type="EMBL" id="CAJNOU010002709">
    <property type="protein sequence ID" value="CAF1343198.1"/>
    <property type="molecule type" value="Genomic_DNA"/>
</dbReference>
<evidence type="ECO:0000313" key="5">
    <source>
        <dbReference type="EMBL" id="CAF4063051.1"/>
    </source>
</evidence>
<evidence type="ECO:0000313" key="3">
    <source>
        <dbReference type="EMBL" id="CAF1343198.1"/>
    </source>
</evidence>
<evidence type="ECO:0000313" key="2">
    <source>
        <dbReference type="EMBL" id="CAF1000852.1"/>
    </source>
</evidence>
<comment type="caution">
    <text evidence="3">The sequence shown here is derived from an EMBL/GenBank/DDBJ whole genome shotgun (WGS) entry which is preliminary data.</text>
</comment>
<gene>
    <name evidence="4" type="ORF">FNK824_LOCUS9324</name>
    <name evidence="5" type="ORF">OTI717_LOCUS32238</name>
    <name evidence="2" type="ORF">RFH988_LOCUS14165</name>
    <name evidence="3" type="ORF">SEV965_LOCUS28455</name>
</gene>
<dbReference type="EMBL" id="CAJOAX010009783">
    <property type="protein sequence ID" value="CAF4063051.1"/>
    <property type="molecule type" value="Genomic_DNA"/>
</dbReference>
<feature type="compositionally biased region" description="Polar residues" evidence="1">
    <location>
        <begin position="60"/>
        <end position="70"/>
    </location>
</feature>
<accession>A0A815GV77</accession>
<protein>
    <submittedName>
        <fullName evidence="3">Uncharacterized protein</fullName>
    </submittedName>
</protein>
<dbReference type="EMBL" id="CAJOBE010000972">
    <property type="protein sequence ID" value="CAF3703508.1"/>
    <property type="molecule type" value="Genomic_DNA"/>
</dbReference>
<dbReference type="EMBL" id="CAJNOO010000648">
    <property type="protein sequence ID" value="CAF1000852.1"/>
    <property type="molecule type" value="Genomic_DNA"/>
</dbReference>
<sequence length="144" mass="16692">MIEEINYYLNNSHRTNNENLNQQQEGISNVQVDQISKFLLECPEAALNVQKYLQKNYSNQQKFNQPINSTPKRDHSLDDSGRSSNNGNDRQQRPRKRFQQNKEKDINAAQQSTTQFQQQSILSPSNVQQGSGQNVNQHKRIAFD</sequence>
<feature type="region of interest" description="Disordered" evidence="1">
    <location>
        <begin position="60"/>
        <end position="144"/>
    </location>
</feature>
<evidence type="ECO:0000313" key="4">
    <source>
        <dbReference type="EMBL" id="CAF3703508.1"/>
    </source>
</evidence>
<proteinExistence type="predicted"/>
<name>A0A815GV77_9BILA</name>
<dbReference type="Proteomes" id="UP000663874">
    <property type="component" value="Unassembled WGS sequence"/>
</dbReference>
<feature type="compositionally biased region" description="Basic and acidic residues" evidence="1">
    <location>
        <begin position="71"/>
        <end position="81"/>
    </location>
</feature>
<evidence type="ECO:0000313" key="6">
    <source>
        <dbReference type="Proteomes" id="UP000663889"/>
    </source>
</evidence>
<dbReference type="Proteomes" id="UP000663889">
    <property type="component" value="Unassembled WGS sequence"/>
</dbReference>
<dbReference type="OrthoDB" id="10060391at2759"/>
<feature type="compositionally biased region" description="Low complexity" evidence="1">
    <location>
        <begin position="110"/>
        <end position="136"/>
    </location>
</feature>
<reference evidence="3" key="1">
    <citation type="submission" date="2021-02" db="EMBL/GenBank/DDBJ databases">
        <authorList>
            <person name="Nowell W R."/>
        </authorList>
    </citation>
    <scope>NUCLEOTIDE SEQUENCE</scope>
</reference>
<evidence type="ECO:0000256" key="1">
    <source>
        <dbReference type="SAM" id="MobiDB-lite"/>
    </source>
</evidence>
<dbReference type="AlphaFoldDB" id="A0A815GV77"/>
<organism evidence="3 6">
    <name type="scientific">Rotaria sordida</name>
    <dbReference type="NCBI Taxonomy" id="392033"/>
    <lineage>
        <taxon>Eukaryota</taxon>
        <taxon>Metazoa</taxon>
        <taxon>Spiralia</taxon>
        <taxon>Gnathifera</taxon>
        <taxon>Rotifera</taxon>
        <taxon>Eurotatoria</taxon>
        <taxon>Bdelloidea</taxon>
        <taxon>Philodinida</taxon>
        <taxon>Philodinidae</taxon>
        <taxon>Rotaria</taxon>
    </lineage>
</organism>